<comment type="caution">
    <text evidence="3">The sequence shown here is derived from an EMBL/GenBank/DDBJ whole genome shotgun (WGS) entry which is preliminary data.</text>
</comment>
<feature type="transmembrane region" description="Helical" evidence="1">
    <location>
        <begin position="344"/>
        <end position="364"/>
    </location>
</feature>
<keyword evidence="1" id="KW-1133">Transmembrane helix</keyword>
<keyword evidence="1" id="KW-0472">Membrane</keyword>
<organism evidence="3 4">
    <name type="scientific">Actinoplanes octamycinicus</name>
    <dbReference type="NCBI Taxonomy" id="135948"/>
    <lineage>
        <taxon>Bacteria</taxon>
        <taxon>Bacillati</taxon>
        <taxon>Actinomycetota</taxon>
        <taxon>Actinomycetes</taxon>
        <taxon>Micromonosporales</taxon>
        <taxon>Micromonosporaceae</taxon>
        <taxon>Actinoplanes</taxon>
    </lineage>
</organism>
<dbReference type="PANTHER" id="PTHR46388:SF2">
    <property type="entry name" value="NHL REPEAT-CONTAINING PROTEIN 2"/>
    <property type="match status" value="1"/>
</dbReference>
<dbReference type="PANTHER" id="PTHR46388">
    <property type="entry name" value="NHL REPEAT-CONTAINING PROTEIN 2"/>
    <property type="match status" value="1"/>
</dbReference>
<feature type="chain" id="PRO_5038787236" evidence="2">
    <location>
        <begin position="25"/>
        <end position="369"/>
    </location>
</feature>
<keyword evidence="4" id="KW-1185">Reference proteome</keyword>
<dbReference type="InterPro" id="IPR011042">
    <property type="entry name" value="6-blade_b-propeller_TolB-like"/>
</dbReference>
<reference evidence="3 4" key="1">
    <citation type="submission" date="2020-08" db="EMBL/GenBank/DDBJ databases">
        <title>Sequencing the genomes of 1000 actinobacteria strains.</title>
        <authorList>
            <person name="Klenk H.-P."/>
        </authorList>
    </citation>
    <scope>NUCLEOTIDE SEQUENCE [LARGE SCALE GENOMIC DNA]</scope>
    <source>
        <strain evidence="3 4">DSM 45809</strain>
    </source>
</reference>
<sequence>MKTCVAAVVALAVPVVAAPAPALAETAGAAPALVAGQGAPGFAGDGGPAVRAKLNKPMTAALAADGTLYVTDTLNHRVRAVAPDGTIRTVAGNGGQTAPAGPIPAGTRGTGIALGFPGGVATGPGGTVFISDSTVSRVYALAADGSITVRADATTLGGPIATINALTVTGDGTLYLADRENNRVVELPAAAGSRPVSTPVPLPTGLAADGAGDVWISSAGFRLSRLHDGKVASIVSPSGDTWTADEARPDTQLFAVTTVSAGQDGVYVVDDQERAVRRLGTDGTVAVVADLPVEPFGARDPVTLAAAAAPGKPLYLVDMVGSRVFATPVTVAGADGGDDATTRWLLVFGGAALVVLLGVVVWVVRRRRI</sequence>
<evidence type="ECO:0000256" key="1">
    <source>
        <dbReference type="SAM" id="Phobius"/>
    </source>
</evidence>
<proteinExistence type="predicted"/>
<dbReference type="Proteomes" id="UP000546162">
    <property type="component" value="Unassembled WGS sequence"/>
</dbReference>
<name>A0A7W7MD13_9ACTN</name>
<dbReference type="Gene3D" id="2.120.10.30">
    <property type="entry name" value="TolB, C-terminal domain"/>
    <property type="match status" value="2"/>
</dbReference>
<dbReference type="SUPFAM" id="SSF101898">
    <property type="entry name" value="NHL repeat"/>
    <property type="match status" value="1"/>
</dbReference>
<evidence type="ECO:0000313" key="4">
    <source>
        <dbReference type="Proteomes" id="UP000546162"/>
    </source>
</evidence>
<dbReference type="EMBL" id="JACHNB010000001">
    <property type="protein sequence ID" value="MBB4745713.1"/>
    <property type="molecule type" value="Genomic_DNA"/>
</dbReference>
<gene>
    <name evidence="3" type="ORF">BJY16_009172</name>
</gene>
<evidence type="ECO:0000313" key="3">
    <source>
        <dbReference type="EMBL" id="MBB4745713.1"/>
    </source>
</evidence>
<feature type="signal peptide" evidence="2">
    <location>
        <begin position="1"/>
        <end position="24"/>
    </location>
</feature>
<evidence type="ECO:0000256" key="2">
    <source>
        <dbReference type="SAM" id="SignalP"/>
    </source>
</evidence>
<dbReference type="AlphaFoldDB" id="A0A7W7MD13"/>
<dbReference type="RefSeq" id="WP_185046070.1">
    <property type="nucleotide sequence ID" value="NZ_BAABFG010000005.1"/>
</dbReference>
<keyword evidence="1" id="KW-0812">Transmembrane</keyword>
<accession>A0A7W7MD13</accession>
<protein>
    <submittedName>
        <fullName evidence="3">Sugar lactone lactonase YvrE</fullName>
    </submittedName>
</protein>
<keyword evidence="2" id="KW-0732">Signal</keyword>